<accession>A0ACB9GVM6</accession>
<evidence type="ECO:0000313" key="2">
    <source>
        <dbReference type="Proteomes" id="UP001056120"/>
    </source>
</evidence>
<reference evidence="1 2" key="2">
    <citation type="journal article" date="2022" name="Mol. Ecol. Resour.">
        <title>The genomes of chicory, endive, great burdock and yacon provide insights into Asteraceae paleo-polyploidization history and plant inulin production.</title>
        <authorList>
            <person name="Fan W."/>
            <person name="Wang S."/>
            <person name="Wang H."/>
            <person name="Wang A."/>
            <person name="Jiang F."/>
            <person name="Liu H."/>
            <person name="Zhao H."/>
            <person name="Xu D."/>
            <person name="Zhang Y."/>
        </authorList>
    </citation>
    <scope>NUCLEOTIDE SEQUENCE [LARGE SCALE GENOMIC DNA]</scope>
    <source>
        <strain evidence="2">cv. Yunnan</strain>
        <tissue evidence="1">Leaves</tissue>
    </source>
</reference>
<gene>
    <name evidence="1" type="ORF">L1987_42020</name>
</gene>
<proteinExistence type="predicted"/>
<keyword evidence="2" id="KW-1185">Reference proteome</keyword>
<sequence>MGSVDSPATWVSYVNNQDCSQNICSLYCPQWCNYATLLSPPPPVGFSDDDSGGAVLSPLVITTIGVFGSVCLVISYYVIISRLCIVDNDSSESFRQRGVQNQETLDLEMDEDDFNMEDDPFNLGPWHADIDQGKGLDEVMINSIRVCKYQKGGSLGSDCAVCLGELKEGEKLRLLPKCNHAFHVYCIDTWLTSHSNCPLCRADVSCVNAMKHILPPSPLPPPPPPPPLPPSPPPPRPNLVVSRGVPSDLGRRDAIVDVREEEGEREVRRSVSMGNLCQNRVSIADILFVHQHDDMELEGLQIWDDVGSSKH</sequence>
<name>A0ACB9GVM6_9ASTR</name>
<comment type="caution">
    <text evidence="1">The sequence shown here is derived from an EMBL/GenBank/DDBJ whole genome shotgun (WGS) entry which is preliminary data.</text>
</comment>
<dbReference type="Proteomes" id="UP001056120">
    <property type="component" value="Linkage Group LG13"/>
</dbReference>
<reference evidence="2" key="1">
    <citation type="journal article" date="2022" name="Mol. Ecol. Resour.">
        <title>The genomes of chicory, endive, great burdock and yacon provide insights into Asteraceae palaeo-polyploidization history and plant inulin production.</title>
        <authorList>
            <person name="Fan W."/>
            <person name="Wang S."/>
            <person name="Wang H."/>
            <person name="Wang A."/>
            <person name="Jiang F."/>
            <person name="Liu H."/>
            <person name="Zhao H."/>
            <person name="Xu D."/>
            <person name="Zhang Y."/>
        </authorList>
    </citation>
    <scope>NUCLEOTIDE SEQUENCE [LARGE SCALE GENOMIC DNA]</scope>
    <source>
        <strain evidence="2">cv. Yunnan</strain>
    </source>
</reference>
<protein>
    <submittedName>
        <fullName evidence="1">Uncharacterized protein</fullName>
    </submittedName>
</protein>
<evidence type="ECO:0000313" key="1">
    <source>
        <dbReference type="EMBL" id="KAI3787504.1"/>
    </source>
</evidence>
<dbReference type="EMBL" id="CM042030">
    <property type="protein sequence ID" value="KAI3787504.1"/>
    <property type="molecule type" value="Genomic_DNA"/>
</dbReference>
<organism evidence="1 2">
    <name type="scientific">Smallanthus sonchifolius</name>
    <dbReference type="NCBI Taxonomy" id="185202"/>
    <lineage>
        <taxon>Eukaryota</taxon>
        <taxon>Viridiplantae</taxon>
        <taxon>Streptophyta</taxon>
        <taxon>Embryophyta</taxon>
        <taxon>Tracheophyta</taxon>
        <taxon>Spermatophyta</taxon>
        <taxon>Magnoliopsida</taxon>
        <taxon>eudicotyledons</taxon>
        <taxon>Gunneridae</taxon>
        <taxon>Pentapetalae</taxon>
        <taxon>asterids</taxon>
        <taxon>campanulids</taxon>
        <taxon>Asterales</taxon>
        <taxon>Asteraceae</taxon>
        <taxon>Asteroideae</taxon>
        <taxon>Heliantheae alliance</taxon>
        <taxon>Millerieae</taxon>
        <taxon>Smallanthus</taxon>
    </lineage>
</organism>